<dbReference type="Proteomes" id="UP000241421">
    <property type="component" value="Unassembled WGS sequence"/>
</dbReference>
<feature type="domain" description="TonB-dependent receptor plug" evidence="2">
    <location>
        <begin position="42"/>
        <end position="122"/>
    </location>
</feature>
<dbReference type="PANTHER" id="PTHR40980:SF3">
    <property type="entry name" value="TONB-DEPENDENT RECEPTOR-LIKE BETA-BARREL DOMAIN-CONTAINING PROTEIN"/>
    <property type="match status" value="1"/>
</dbReference>
<comment type="caution">
    <text evidence="3">The sequence shown here is derived from an EMBL/GenBank/DDBJ whole genome shotgun (WGS) entry which is preliminary data.</text>
</comment>
<gene>
    <name evidence="3" type="ORF">C7C56_021175</name>
</gene>
<dbReference type="InterPro" id="IPR037066">
    <property type="entry name" value="Plug_dom_sf"/>
</dbReference>
<dbReference type="Gene3D" id="2.170.130.10">
    <property type="entry name" value="TonB-dependent receptor, plug domain"/>
    <property type="match status" value="1"/>
</dbReference>
<proteinExistence type="predicted"/>
<organism evidence="3 4">
    <name type="scientific">Massilia glaciei</name>
    <dbReference type="NCBI Taxonomy" id="1524097"/>
    <lineage>
        <taxon>Bacteria</taxon>
        <taxon>Pseudomonadati</taxon>
        <taxon>Pseudomonadota</taxon>
        <taxon>Betaproteobacteria</taxon>
        <taxon>Burkholderiales</taxon>
        <taxon>Oxalobacteraceae</taxon>
        <taxon>Telluria group</taxon>
        <taxon>Massilia</taxon>
    </lineage>
</organism>
<accession>A0A2U2HFV7</accession>
<evidence type="ECO:0000256" key="1">
    <source>
        <dbReference type="SAM" id="MobiDB-lite"/>
    </source>
</evidence>
<feature type="compositionally biased region" description="Basic and acidic residues" evidence="1">
    <location>
        <begin position="182"/>
        <end position="192"/>
    </location>
</feature>
<feature type="compositionally biased region" description="Basic residues" evidence="1">
    <location>
        <begin position="123"/>
        <end position="142"/>
    </location>
</feature>
<evidence type="ECO:0000313" key="3">
    <source>
        <dbReference type="EMBL" id="PWF43415.1"/>
    </source>
</evidence>
<dbReference type="InterPro" id="IPR012910">
    <property type="entry name" value="Plug_dom"/>
</dbReference>
<protein>
    <recommendedName>
        <fullName evidence="2">TonB-dependent receptor plug domain-containing protein</fullName>
    </recommendedName>
</protein>
<sequence length="269" mass="28519">MSPARAQEGNTPADPRPGAAPARLEQVEVRGTAAGRDARRAAAAGMVVISHDEIIKHGDANIVDVLGRLPGVTARGADVRMRGLGSGYTQILINGERAPAGFALDALAPELIERVEVLRGQRRVQRRVDRGHHQHRAQKRDRRGPARGQARRRHGQAAVRAGGEPATGGPQRAAVVFAVGQRARERRPDRISPSRAAFQSGRRPRGADRIGVRPREPVAPNPAGAAPEPDAPRRRLAKLAIVPVADPAHRRAGDPLGARGGPGLDLSGP</sequence>
<dbReference type="SUPFAM" id="SSF56935">
    <property type="entry name" value="Porins"/>
    <property type="match status" value="1"/>
</dbReference>
<feature type="region of interest" description="Disordered" evidence="1">
    <location>
        <begin position="123"/>
        <end position="269"/>
    </location>
</feature>
<feature type="compositionally biased region" description="Basic and acidic residues" evidence="1">
    <location>
        <begin position="205"/>
        <end position="216"/>
    </location>
</feature>
<reference evidence="3 4" key="1">
    <citation type="submission" date="2018-04" db="EMBL/GenBank/DDBJ databases">
        <title>Massilia violaceinigra sp. nov., a novel purple-pigmented bacterium isolated from Tianshan glacier, Xinjiang, China.</title>
        <authorList>
            <person name="Wang H."/>
        </authorList>
    </citation>
    <scope>NUCLEOTIDE SEQUENCE [LARGE SCALE GENOMIC DNA]</scope>
    <source>
        <strain evidence="3 4">B448-2</strain>
    </source>
</reference>
<dbReference type="EMBL" id="PXWF02000281">
    <property type="protein sequence ID" value="PWF43415.1"/>
    <property type="molecule type" value="Genomic_DNA"/>
</dbReference>
<dbReference type="AlphaFoldDB" id="A0A2U2HFV7"/>
<dbReference type="PANTHER" id="PTHR40980">
    <property type="entry name" value="PLUG DOMAIN-CONTAINING PROTEIN"/>
    <property type="match status" value="1"/>
</dbReference>
<name>A0A2U2HFV7_9BURK</name>
<evidence type="ECO:0000313" key="4">
    <source>
        <dbReference type="Proteomes" id="UP000241421"/>
    </source>
</evidence>
<feature type="compositionally biased region" description="Low complexity" evidence="1">
    <location>
        <begin position="12"/>
        <end position="23"/>
    </location>
</feature>
<dbReference type="Pfam" id="PF07715">
    <property type="entry name" value="Plug"/>
    <property type="match status" value="1"/>
</dbReference>
<evidence type="ECO:0000259" key="2">
    <source>
        <dbReference type="Pfam" id="PF07715"/>
    </source>
</evidence>
<keyword evidence="4" id="KW-1185">Reference proteome</keyword>
<feature type="region of interest" description="Disordered" evidence="1">
    <location>
        <begin position="1"/>
        <end position="24"/>
    </location>
</feature>